<organism evidence="2 3">
    <name type="scientific">Hibiscus sabdariffa</name>
    <name type="common">roselle</name>
    <dbReference type="NCBI Taxonomy" id="183260"/>
    <lineage>
        <taxon>Eukaryota</taxon>
        <taxon>Viridiplantae</taxon>
        <taxon>Streptophyta</taxon>
        <taxon>Embryophyta</taxon>
        <taxon>Tracheophyta</taxon>
        <taxon>Spermatophyta</taxon>
        <taxon>Magnoliopsida</taxon>
        <taxon>eudicotyledons</taxon>
        <taxon>Gunneridae</taxon>
        <taxon>Pentapetalae</taxon>
        <taxon>rosids</taxon>
        <taxon>malvids</taxon>
        <taxon>Malvales</taxon>
        <taxon>Malvaceae</taxon>
        <taxon>Malvoideae</taxon>
        <taxon>Hibiscus</taxon>
    </lineage>
</organism>
<protein>
    <submittedName>
        <fullName evidence="2">Uncharacterized protein</fullName>
    </submittedName>
</protein>
<evidence type="ECO:0000256" key="1">
    <source>
        <dbReference type="SAM" id="MobiDB-lite"/>
    </source>
</evidence>
<name>A0ABR2BJK0_9ROSI</name>
<reference evidence="2 3" key="1">
    <citation type="journal article" date="2024" name="G3 (Bethesda)">
        <title>Genome assembly of Hibiscus sabdariffa L. provides insights into metabolisms of medicinal natural products.</title>
        <authorList>
            <person name="Kim T."/>
        </authorList>
    </citation>
    <scope>NUCLEOTIDE SEQUENCE [LARGE SCALE GENOMIC DNA]</scope>
    <source>
        <strain evidence="2">TK-2024</strain>
        <tissue evidence="2">Old leaves</tissue>
    </source>
</reference>
<feature type="compositionally biased region" description="Basic and acidic residues" evidence="1">
    <location>
        <begin position="41"/>
        <end position="76"/>
    </location>
</feature>
<evidence type="ECO:0000313" key="3">
    <source>
        <dbReference type="Proteomes" id="UP001472677"/>
    </source>
</evidence>
<evidence type="ECO:0000313" key="2">
    <source>
        <dbReference type="EMBL" id="KAK8506662.1"/>
    </source>
</evidence>
<keyword evidence="3" id="KW-1185">Reference proteome</keyword>
<proteinExistence type="predicted"/>
<accession>A0ABR2BJK0</accession>
<dbReference type="Proteomes" id="UP001472677">
    <property type="component" value="Unassembled WGS sequence"/>
</dbReference>
<feature type="region of interest" description="Disordered" evidence="1">
    <location>
        <begin position="1"/>
        <end position="89"/>
    </location>
</feature>
<gene>
    <name evidence="2" type="ORF">V6N12_013476</name>
</gene>
<comment type="caution">
    <text evidence="2">The sequence shown here is derived from an EMBL/GenBank/DDBJ whole genome shotgun (WGS) entry which is preliminary data.</text>
</comment>
<dbReference type="EMBL" id="JBBPBM010000116">
    <property type="protein sequence ID" value="KAK8506662.1"/>
    <property type="molecule type" value="Genomic_DNA"/>
</dbReference>
<sequence length="89" mass="10370">MSSSWKTSKAFERHTMGKLVDATKPKKASSTRQHVPTARLSVDRRKQILRLSRREPDKRSPKTSKKSSELHHRLQESLKNQPPQKLREV</sequence>